<dbReference type="InterPro" id="IPR029028">
    <property type="entry name" value="Alpha/beta_knot_MTases"/>
</dbReference>
<comment type="catalytic activity">
    <reaction evidence="5">
        <text>pseudouridine(1915) in 23S rRNA + S-adenosyl-L-methionine = N(3)-methylpseudouridine(1915) in 23S rRNA + S-adenosyl-L-homocysteine + H(+)</text>
        <dbReference type="Rhea" id="RHEA:42752"/>
        <dbReference type="Rhea" id="RHEA-COMP:10221"/>
        <dbReference type="Rhea" id="RHEA-COMP:10222"/>
        <dbReference type="ChEBI" id="CHEBI:15378"/>
        <dbReference type="ChEBI" id="CHEBI:57856"/>
        <dbReference type="ChEBI" id="CHEBI:59789"/>
        <dbReference type="ChEBI" id="CHEBI:65314"/>
        <dbReference type="ChEBI" id="CHEBI:74486"/>
        <dbReference type="EC" id="2.1.1.177"/>
    </reaction>
</comment>
<proteinExistence type="inferred from homology"/>
<dbReference type="PANTHER" id="PTHR33603">
    <property type="entry name" value="METHYLTRANSFERASE"/>
    <property type="match status" value="1"/>
</dbReference>
<feature type="binding site" evidence="5">
    <location>
        <position position="104"/>
    </location>
    <ligand>
        <name>S-adenosyl-L-methionine</name>
        <dbReference type="ChEBI" id="CHEBI:59789"/>
    </ligand>
</feature>
<dbReference type="EMBL" id="AP014836">
    <property type="protein sequence ID" value="BAW79906.1"/>
    <property type="molecule type" value="Genomic_DNA"/>
</dbReference>
<keyword evidence="1 5" id="KW-0489">Methyltransferase</keyword>
<dbReference type="EC" id="2.1.1.177" evidence="5"/>
<evidence type="ECO:0000256" key="2">
    <source>
        <dbReference type="ARBA" id="ARBA00022679"/>
    </source>
</evidence>
<comment type="caution">
    <text evidence="5">Lacks conserved residue(s) required for the propagation of feature annotation.</text>
</comment>
<dbReference type="InterPro" id="IPR029026">
    <property type="entry name" value="tRNA_m1G_MTases_N"/>
</dbReference>
<dbReference type="PIRSF" id="PIRSF004505">
    <property type="entry name" value="MT_bac"/>
    <property type="match status" value="1"/>
</dbReference>
<dbReference type="Proteomes" id="UP000243679">
    <property type="component" value="Chromosome"/>
</dbReference>
<dbReference type="KEGG" id="ntt:TAO_0536"/>
<evidence type="ECO:0000313" key="6">
    <source>
        <dbReference type="EMBL" id="BAW79906.1"/>
    </source>
</evidence>
<comment type="similarity">
    <text evidence="4 5">Belongs to the RNA methyltransferase RlmH family.</text>
</comment>
<keyword evidence="7" id="KW-1185">Reference proteome</keyword>
<comment type="subunit">
    <text evidence="5">Homodimer.</text>
</comment>
<dbReference type="OrthoDB" id="9806643at2"/>
<sequence>MRIYMIAVGHRMPHWVAEGYHHYARRLPQHCSLHLVETATARRGKSGNLIKWQQEESDRLLEAIPANSKIIACDQRGEAWTTDTVAKYFQVWMGEGQNIALLIGGPDGLAPACLERATRKWSLSALTLPHNLVRVILAEQIYRAFSLLSYHPYHRGS</sequence>
<gene>
    <name evidence="5" type="primary">rlmH</name>
    <name evidence="6" type="ORF">TAO_0536</name>
</gene>
<dbReference type="GO" id="GO:0070038">
    <property type="term" value="F:rRNA (pseudouridine-N3-)-methyltransferase activity"/>
    <property type="evidence" value="ECO:0007669"/>
    <property type="project" value="UniProtKB-UniRule"/>
</dbReference>
<keyword evidence="5" id="KW-0963">Cytoplasm</keyword>
<accession>A0A1Q2SL78</accession>
<dbReference type="GO" id="GO:0005737">
    <property type="term" value="C:cytoplasm"/>
    <property type="evidence" value="ECO:0007669"/>
    <property type="project" value="UniProtKB-SubCell"/>
</dbReference>
<organism evidence="6 7">
    <name type="scientific">Candidatus Nitrosoglobus terrae</name>
    <dbReference type="NCBI Taxonomy" id="1630141"/>
    <lineage>
        <taxon>Bacteria</taxon>
        <taxon>Pseudomonadati</taxon>
        <taxon>Pseudomonadota</taxon>
        <taxon>Gammaproteobacteria</taxon>
        <taxon>Chromatiales</taxon>
        <taxon>Chromatiaceae</taxon>
        <taxon>Candidatus Nitrosoglobus</taxon>
    </lineage>
</organism>
<feature type="binding site" evidence="5">
    <location>
        <begin position="123"/>
        <end position="128"/>
    </location>
    <ligand>
        <name>S-adenosyl-L-methionine</name>
        <dbReference type="ChEBI" id="CHEBI:59789"/>
    </ligand>
</feature>
<dbReference type="PANTHER" id="PTHR33603:SF1">
    <property type="entry name" value="RIBOSOMAL RNA LARGE SUBUNIT METHYLTRANSFERASE H"/>
    <property type="match status" value="1"/>
</dbReference>
<protein>
    <recommendedName>
        <fullName evidence="5">Ribosomal RNA large subunit methyltransferase H</fullName>
        <ecNumber evidence="5">2.1.1.177</ecNumber>
    </recommendedName>
    <alternativeName>
        <fullName evidence="5">23S rRNA (pseudouridine1915-N3)-methyltransferase</fullName>
    </alternativeName>
    <alternativeName>
        <fullName evidence="5">23S rRNA m3Psi1915 methyltransferase</fullName>
    </alternativeName>
    <alternativeName>
        <fullName evidence="5">rRNA (pseudouridine-N3-)-methyltransferase RlmH</fullName>
    </alternativeName>
</protein>
<evidence type="ECO:0000256" key="1">
    <source>
        <dbReference type="ARBA" id="ARBA00022603"/>
    </source>
</evidence>
<evidence type="ECO:0000256" key="5">
    <source>
        <dbReference type="HAMAP-Rule" id="MF_00658"/>
    </source>
</evidence>
<dbReference type="AlphaFoldDB" id="A0A1Q2SL78"/>
<evidence type="ECO:0000313" key="7">
    <source>
        <dbReference type="Proteomes" id="UP000243679"/>
    </source>
</evidence>
<keyword evidence="2 5" id="KW-0808">Transferase</keyword>
<dbReference type="NCBIfam" id="TIGR00246">
    <property type="entry name" value="tRNA_RlmH_YbeA"/>
    <property type="match status" value="1"/>
</dbReference>
<dbReference type="SUPFAM" id="SSF75217">
    <property type="entry name" value="alpha/beta knot"/>
    <property type="match status" value="1"/>
</dbReference>
<comment type="function">
    <text evidence="5">Specifically methylates the pseudouridine at position 1915 (m3Psi1915) in 23S rRNA.</text>
</comment>
<dbReference type="RefSeq" id="WP_096526505.1">
    <property type="nucleotide sequence ID" value="NZ_AP014836.1"/>
</dbReference>
<dbReference type="HAMAP" id="MF_00658">
    <property type="entry name" value="23SrRNA_methyltr_H"/>
    <property type="match status" value="1"/>
</dbReference>
<reference evidence="6 7" key="1">
    <citation type="journal article" date="2017" name="ISME J.">
        <title>An acid-tolerant ammonia-oxidizing ?-proteobacterium from soil.</title>
        <authorList>
            <person name="Hayatsu M."/>
            <person name="Tago K."/>
            <person name="Uchiyama I."/>
            <person name="Toyoda A."/>
            <person name="Wang Y."/>
            <person name="Shimomura Y."/>
            <person name="Okubo T."/>
            <person name="Kurisu F."/>
            <person name="Hirono Y."/>
            <person name="Nonaka K."/>
            <person name="Akiyama H."/>
            <person name="Itoh T."/>
            <person name="Takami H."/>
        </authorList>
    </citation>
    <scope>NUCLEOTIDE SEQUENCE [LARGE SCALE GENOMIC DNA]</scope>
    <source>
        <strain evidence="6 7">TAO100</strain>
    </source>
</reference>
<evidence type="ECO:0000256" key="4">
    <source>
        <dbReference type="ARBA" id="ARBA00038303"/>
    </source>
</evidence>
<comment type="subcellular location">
    <subcellularLocation>
        <location evidence="5">Cytoplasm</location>
    </subcellularLocation>
</comment>
<keyword evidence="5" id="KW-0698">rRNA processing</keyword>
<dbReference type="NCBIfam" id="NF000986">
    <property type="entry name" value="PRK00103.1-4"/>
    <property type="match status" value="1"/>
</dbReference>
<keyword evidence="3 5" id="KW-0949">S-adenosyl-L-methionine</keyword>
<dbReference type="Gene3D" id="3.40.1280.10">
    <property type="match status" value="1"/>
</dbReference>
<dbReference type="InterPro" id="IPR003742">
    <property type="entry name" value="RlmH-like"/>
</dbReference>
<evidence type="ECO:0000256" key="3">
    <source>
        <dbReference type="ARBA" id="ARBA00022691"/>
    </source>
</evidence>
<name>A0A1Q2SL78_9GAMM</name>
<dbReference type="CDD" id="cd18081">
    <property type="entry name" value="RlmH-like"/>
    <property type="match status" value="1"/>
</dbReference>
<dbReference type="Pfam" id="PF02590">
    <property type="entry name" value="SPOUT_MTase"/>
    <property type="match status" value="1"/>
</dbReference>